<evidence type="ECO:0000259" key="12">
    <source>
        <dbReference type="PROSITE" id="PS51217"/>
    </source>
</evidence>
<organism evidence="13 14">
    <name type="scientific">Salinimicrobium oceani</name>
    <dbReference type="NCBI Taxonomy" id="2722702"/>
    <lineage>
        <taxon>Bacteria</taxon>
        <taxon>Pseudomonadati</taxon>
        <taxon>Bacteroidota</taxon>
        <taxon>Flavobacteriia</taxon>
        <taxon>Flavobacteriales</taxon>
        <taxon>Flavobacteriaceae</taxon>
        <taxon>Salinimicrobium</taxon>
    </lineage>
</organism>
<dbReference type="PROSITE" id="PS51198">
    <property type="entry name" value="UVRD_HELICASE_ATP_BIND"/>
    <property type="match status" value="1"/>
</dbReference>
<evidence type="ECO:0000256" key="2">
    <source>
        <dbReference type="ARBA" id="ARBA00022801"/>
    </source>
</evidence>
<comment type="catalytic activity">
    <reaction evidence="8">
        <text>ATP + H2O = ADP + phosphate + H(+)</text>
        <dbReference type="Rhea" id="RHEA:13065"/>
        <dbReference type="ChEBI" id="CHEBI:15377"/>
        <dbReference type="ChEBI" id="CHEBI:15378"/>
        <dbReference type="ChEBI" id="CHEBI:30616"/>
        <dbReference type="ChEBI" id="CHEBI:43474"/>
        <dbReference type="ChEBI" id="CHEBI:456216"/>
        <dbReference type="EC" id="5.6.2.4"/>
    </reaction>
</comment>
<dbReference type="PROSITE" id="PS51217">
    <property type="entry name" value="UVRD_HELICASE_CTER"/>
    <property type="match status" value="1"/>
</dbReference>
<evidence type="ECO:0000256" key="4">
    <source>
        <dbReference type="ARBA" id="ARBA00022840"/>
    </source>
</evidence>
<keyword evidence="1 9" id="KW-0547">Nucleotide-binding</keyword>
<dbReference type="InterPro" id="IPR014017">
    <property type="entry name" value="DNA_helicase_UvrD-like_C"/>
</dbReference>
<dbReference type="EMBL" id="JAAVJR010000008">
    <property type="protein sequence ID" value="NJW53853.1"/>
    <property type="molecule type" value="Genomic_DNA"/>
</dbReference>
<evidence type="ECO:0000259" key="11">
    <source>
        <dbReference type="PROSITE" id="PS51198"/>
    </source>
</evidence>
<evidence type="ECO:0000256" key="10">
    <source>
        <dbReference type="SAM" id="Coils"/>
    </source>
</evidence>
<evidence type="ECO:0000256" key="3">
    <source>
        <dbReference type="ARBA" id="ARBA00022806"/>
    </source>
</evidence>
<keyword evidence="10" id="KW-0175">Coiled coil</keyword>
<dbReference type="EC" id="5.6.2.4" evidence="7"/>
<dbReference type="PANTHER" id="PTHR11070">
    <property type="entry name" value="UVRD / RECB / PCRA DNA HELICASE FAMILY MEMBER"/>
    <property type="match status" value="1"/>
</dbReference>
<dbReference type="InterPro" id="IPR027417">
    <property type="entry name" value="P-loop_NTPase"/>
</dbReference>
<comment type="catalytic activity">
    <reaction evidence="6">
        <text>Couples ATP hydrolysis with the unwinding of duplex DNA by translocating in the 3'-5' direction.</text>
        <dbReference type="EC" id="5.6.2.4"/>
    </reaction>
</comment>
<dbReference type="RefSeq" id="WP_168138958.1">
    <property type="nucleotide sequence ID" value="NZ_JAAVJR010000008.1"/>
</dbReference>
<reference evidence="13 14" key="1">
    <citation type="submission" date="2020-03" db="EMBL/GenBank/DDBJ databases">
        <title>Salinimicrobium sp. nov, isolated from SCS.</title>
        <authorList>
            <person name="Cao W.R."/>
        </authorList>
    </citation>
    <scope>NUCLEOTIDE SEQUENCE [LARGE SCALE GENOMIC DNA]</scope>
    <source>
        <strain evidence="14">J15B91</strain>
    </source>
</reference>
<dbReference type="Pfam" id="PF00580">
    <property type="entry name" value="UvrD-helicase"/>
    <property type="match status" value="1"/>
</dbReference>
<evidence type="ECO:0000313" key="13">
    <source>
        <dbReference type="EMBL" id="NJW53853.1"/>
    </source>
</evidence>
<proteinExistence type="predicted"/>
<protein>
    <recommendedName>
        <fullName evidence="7">DNA 3'-5' helicase</fullName>
        <ecNumber evidence="7">5.6.2.4</ecNumber>
    </recommendedName>
</protein>
<accession>A0ABX1D012</accession>
<feature type="domain" description="UvrD-like helicase C-terminal" evidence="12">
    <location>
        <begin position="472"/>
        <end position="735"/>
    </location>
</feature>
<dbReference type="Proteomes" id="UP000703674">
    <property type="component" value="Unassembled WGS sequence"/>
</dbReference>
<dbReference type="Gene3D" id="3.40.50.300">
    <property type="entry name" value="P-loop containing nucleotide triphosphate hydrolases"/>
    <property type="match status" value="3"/>
</dbReference>
<dbReference type="InterPro" id="IPR000212">
    <property type="entry name" value="DNA_helicase_UvrD/REP"/>
</dbReference>
<evidence type="ECO:0000256" key="8">
    <source>
        <dbReference type="ARBA" id="ARBA00048988"/>
    </source>
</evidence>
<feature type="coiled-coil region" evidence="10">
    <location>
        <begin position="208"/>
        <end position="239"/>
    </location>
</feature>
<dbReference type="PANTHER" id="PTHR11070:SF67">
    <property type="entry name" value="DNA 3'-5' HELICASE"/>
    <property type="match status" value="1"/>
</dbReference>
<evidence type="ECO:0000256" key="1">
    <source>
        <dbReference type="ARBA" id="ARBA00022741"/>
    </source>
</evidence>
<name>A0ABX1D012_9FLAO</name>
<sequence>MKQSNTFTIYNASAGSGKTYTLVKEYLLLLLKSPKNDSYKNILAITFTNKAVAEMKSRIVAGLHALAQKDPSEADKKFKKDIALSAGMSVDVVQEKSSNILKNIIHNYAAFEVSTIDGFTHRVLRTFAKDLGLPLNFEVELRTDDVLNEAVDRLISKAGRDKEITRVLVNFVLSKTDEDKSWDIARDLFAIAKLLTQEVSRDFLDMLKKNELSDFENLRKEVRLQQEKLQNELQALAADFFSLIENNGIESGDFKGGYCPKFFLKLQKGDFNPPLSAVWQQDLSEKALYANKLASDKKQILDTLQPRVVEYFSVAKRGITSLQFLEAVEKNLVPLSLLSAIQDQIEEIKKENSIVLISEFNATIGKAVKDQPAPFIYERLGDRYRHYFIDEFQDTSQLQWENLVPLVNNTLSEEHPGGEHGSLTLVGDAKQSIYRWRGGKAEQFMELCQKRHPFSIEKSEVIVLPNNYRSARNIVNFNNEFFKFASDRFLDESHRDLFLKSGQGVISEKGGYVNISFIEAENASEEMEVYPSRVLEIINSLKEKERPLADVCILTRTRRESIAVANFLSENEVPVISAESLLVNRSPKVAFINAVLQYCLDTADKTLKYEILDYLLAERVQIENEFNFLEQQLDLEGQEFFEPLKEHGMEFSLETAISLSVYEAAEYIIRSFNLQSASDAYLQFYLDFVYEIANSEGAGIFEFLEVWERKKEELSIVVPQGEDAVQIMTIHKAKGLEFPVVIYPFANGKLTDTARESFWLHLPEEWNSNVSVAYLGAAEKMKEWDGQAPEIYHELCCNSQLDALNVLYVAMTRPEQQLYVISKLELDKKGNENSNRFSGLLISYLRSIGRWDGSTSYEFGDIDEWKPADVENRISLQQEHFFSSPTQRNGISIITRSGLMWNSRQQEAIEKGQLIHDLFAEINTGADVERVLENGKNEGRFSREAESSIKNAVNEVITHPELREYFVAGAVNINERDIITENGLLLRPDRLNFNGNKATIIDYKTGAVNPAHKNQIIEYGEVLEGMDYEVDKRILVYINEEISICVV</sequence>
<feature type="domain" description="UvrD-like helicase ATP-binding" evidence="11">
    <location>
        <begin position="1"/>
        <end position="471"/>
    </location>
</feature>
<evidence type="ECO:0000256" key="6">
    <source>
        <dbReference type="ARBA" id="ARBA00034617"/>
    </source>
</evidence>
<keyword evidence="2 9" id="KW-0378">Hydrolase</keyword>
<comment type="caution">
    <text evidence="13">The sequence shown here is derived from an EMBL/GenBank/DDBJ whole genome shotgun (WGS) entry which is preliminary data.</text>
</comment>
<dbReference type="Pfam" id="PF13361">
    <property type="entry name" value="UvrD_C"/>
    <property type="match status" value="1"/>
</dbReference>
<keyword evidence="14" id="KW-1185">Reference proteome</keyword>
<keyword evidence="5" id="KW-0413">Isomerase</keyword>
<evidence type="ECO:0000256" key="7">
    <source>
        <dbReference type="ARBA" id="ARBA00034808"/>
    </source>
</evidence>
<keyword evidence="4 9" id="KW-0067">ATP-binding</keyword>
<feature type="binding site" evidence="9">
    <location>
        <begin position="12"/>
        <end position="19"/>
    </location>
    <ligand>
        <name>ATP</name>
        <dbReference type="ChEBI" id="CHEBI:30616"/>
    </ligand>
</feature>
<evidence type="ECO:0000313" key="14">
    <source>
        <dbReference type="Proteomes" id="UP000703674"/>
    </source>
</evidence>
<feature type="coiled-coil region" evidence="10">
    <location>
        <begin position="612"/>
        <end position="639"/>
    </location>
</feature>
<evidence type="ECO:0000256" key="5">
    <source>
        <dbReference type="ARBA" id="ARBA00023235"/>
    </source>
</evidence>
<keyword evidence="3 9" id="KW-0347">Helicase</keyword>
<dbReference type="Gene3D" id="1.10.3170.10">
    <property type="entry name" value="Recbcd, chain B, domain 2"/>
    <property type="match status" value="1"/>
</dbReference>
<dbReference type="InterPro" id="IPR014016">
    <property type="entry name" value="UvrD-like_ATP-bd"/>
</dbReference>
<evidence type="ECO:0000256" key="9">
    <source>
        <dbReference type="PROSITE-ProRule" id="PRU00560"/>
    </source>
</evidence>
<gene>
    <name evidence="13" type="ORF">HC175_13085</name>
</gene>
<dbReference type="SUPFAM" id="SSF52540">
    <property type="entry name" value="P-loop containing nucleoside triphosphate hydrolases"/>
    <property type="match status" value="1"/>
</dbReference>